<accession>A0ABW9KNJ7</accession>
<feature type="domain" description="NodB homology" evidence="2">
    <location>
        <begin position="46"/>
        <end position="237"/>
    </location>
</feature>
<name>A0ABW9KNJ7_9BACT</name>
<dbReference type="EMBL" id="JBJYXY010000001">
    <property type="protein sequence ID" value="MFN2976923.1"/>
    <property type="molecule type" value="Genomic_DNA"/>
</dbReference>
<dbReference type="RefSeq" id="WP_263414897.1">
    <property type="nucleotide sequence ID" value="NZ_BAABBH010000001.1"/>
</dbReference>
<organism evidence="3 4">
    <name type="scientific">Terriglobus aquaticus</name>
    <dbReference type="NCBI Taxonomy" id="940139"/>
    <lineage>
        <taxon>Bacteria</taxon>
        <taxon>Pseudomonadati</taxon>
        <taxon>Acidobacteriota</taxon>
        <taxon>Terriglobia</taxon>
        <taxon>Terriglobales</taxon>
        <taxon>Acidobacteriaceae</taxon>
        <taxon>Terriglobus</taxon>
    </lineage>
</organism>
<dbReference type="InterPro" id="IPR050248">
    <property type="entry name" value="Polysacc_deacetylase_ArnD"/>
</dbReference>
<protein>
    <submittedName>
        <fullName evidence="3">Polysaccharide deacetylase family protein</fullName>
    </submittedName>
</protein>
<dbReference type="CDD" id="cd10959">
    <property type="entry name" value="CE4_NodB_like_3"/>
    <property type="match status" value="1"/>
</dbReference>
<dbReference type="PROSITE" id="PS51677">
    <property type="entry name" value="NODB"/>
    <property type="match status" value="1"/>
</dbReference>
<dbReference type="PANTHER" id="PTHR10587">
    <property type="entry name" value="GLYCOSYL TRANSFERASE-RELATED"/>
    <property type="match status" value="1"/>
</dbReference>
<dbReference type="SUPFAM" id="SSF88713">
    <property type="entry name" value="Glycoside hydrolase/deacetylase"/>
    <property type="match status" value="1"/>
</dbReference>
<dbReference type="Pfam" id="PF01522">
    <property type="entry name" value="Polysacc_deac_1"/>
    <property type="match status" value="1"/>
</dbReference>
<evidence type="ECO:0000313" key="4">
    <source>
        <dbReference type="Proteomes" id="UP001634747"/>
    </source>
</evidence>
<feature type="compositionally biased region" description="Basic residues" evidence="1">
    <location>
        <begin position="247"/>
        <end position="266"/>
    </location>
</feature>
<dbReference type="Proteomes" id="UP001634747">
    <property type="component" value="Unassembled WGS sequence"/>
</dbReference>
<keyword evidence="4" id="KW-1185">Reference proteome</keyword>
<gene>
    <name evidence="3" type="ORF">ACK2TP_14225</name>
</gene>
<evidence type="ECO:0000313" key="3">
    <source>
        <dbReference type="EMBL" id="MFN2976923.1"/>
    </source>
</evidence>
<evidence type="ECO:0000256" key="1">
    <source>
        <dbReference type="SAM" id="MobiDB-lite"/>
    </source>
</evidence>
<comment type="caution">
    <text evidence="3">The sequence shown here is derived from an EMBL/GenBank/DDBJ whole genome shotgun (WGS) entry which is preliminary data.</text>
</comment>
<dbReference type="InterPro" id="IPR002509">
    <property type="entry name" value="NODB_dom"/>
</dbReference>
<evidence type="ECO:0000259" key="2">
    <source>
        <dbReference type="PROSITE" id="PS51677"/>
    </source>
</evidence>
<dbReference type="Gene3D" id="3.20.20.370">
    <property type="entry name" value="Glycoside hydrolase/deacetylase"/>
    <property type="match status" value="1"/>
</dbReference>
<feature type="region of interest" description="Disordered" evidence="1">
    <location>
        <begin position="245"/>
        <end position="280"/>
    </location>
</feature>
<sequence length="280" mass="31194">MISSVVPAVLGAATLTGAGLAVLRGMRSPSSQLLAPSVSRVPNGYRQIALTFDDGPSEETPALLELLAKYRIRATFFVCGKNVKRLPHIARAIVEAGHELGNHTHGHARLSPRLSWDVNLFSESDMVEEMRRAQTCIHHHTGVWPRYFRAPYGLRWFGLRGAQRKLGVQGVTWSVIGHDWEWDRHRIAEHLIHNTEPGGIVCLHDGRDIRKEVNLSEMLAALEAVLPVWRARGLRVGTVHELMQAGVRRRSSGRSRGSSRRRHGVRRREDAMAGSSSAAR</sequence>
<dbReference type="InterPro" id="IPR011330">
    <property type="entry name" value="Glyco_hydro/deAcase_b/a-brl"/>
</dbReference>
<reference evidence="3 4" key="1">
    <citation type="submission" date="2024-12" db="EMBL/GenBank/DDBJ databases">
        <authorList>
            <person name="Lee Y."/>
        </authorList>
    </citation>
    <scope>NUCLEOTIDE SEQUENCE [LARGE SCALE GENOMIC DNA]</scope>
    <source>
        <strain evidence="3 4">03SUJ4</strain>
    </source>
</reference>
<proteinExistence type="predicted"/>